<gene>
    <name evidence="2" type="ORF">AJ80_00350</name>
</gene>
<protein>
    <submittedName>
        <fullName evidence="2">Uncharacterized protein</fullName>
    </submittedName>
</protein>
<accession>A0A2B7Z4X4</accession>
<name>A0A2B7Z4X4_POLH7</name>
<reference evidence="2 3" key="1">
    <citation type="submission" date="2017-10" db="EMBL/GenBank/DDBJ databases">
        <title>Comparative genomics in systemic dimorphic fungi from Ajellomycetaceae.</title>
        <authorList>
            <person name="Munoz J.F."/>
            <person name="Mcewen J.G."/>
            <person name="Clay O.K."/>
            <person name="Cuomo C.A."/>
        </authorList>
    </citation>
    <scope>NUCLEOTIDE SEQUENCE [LARGE SCALE GENOMIC DNA]</scope>
    <source>
        <strain evidence="2 3">UAMH7299</strain>
    </source>
</reference>
<keyword evidence="3" id="KW-1185">Reference proteome</keyword>
<comment type="caution">
    <text evidence="2">The sequence shown here is derived from an EMBL/GenBank/DDBJ whole genome shotgun (WGS) entry which is preliminary data.</text>
</comment>
<proteinExistence type="predicted"/>
<dbReference type="EMBL" id="PDNA01000002">
    <property type="protein sequence ID" value="PGH28092.1"/>
    <property type="molecule type" value="Genomic_DNA"/>
</dbReference>
<organism evidence="2 3">
    <name type="scientific">Polytolypa hystricis (strain UAMH7299)</name>
    <dbReference type="NCBI Taxonomy" id="1447883"/>
    <lineage>
        <taxon>Eukaryota</taxon>
        <taxon>Fungi</taxon>
        <taxon>Dikarya</taxon>
        <taxon>Ascomycota</taxon>
        <taxon>Pezizomycotina</taxon>
        <taxon>Eurotiomycetes</taxon>
        <taxon>Eurotiomycetidae</taxon>
        <taxon>Onygenales</taxon>
        <taxon>Onygenales incertae sedis</taxon>
        <taxon>Polytolypa</taxon>
    </lineage>
</organism>
<dbReference type="AlphaFoldDB" id="A0A2B7Z4X4"/>
<evidence type="ECO:0000313" key="2">
    <source>
        <dbReference type="EMBL" id="PGH28092.1"/>
    </source>
</evidence>
<feature type="chain" id="PRO_5012451247" evidence="1">
    <location>
        <begin position="21"/>
        <end position="82"/>
    </location>
</feature>
<evidence type="ECO:0000256" key="1">
    <source>
        <dbReference type="SAM" id="SignalP"/>
    </source>
</evidence>
<keyword evidence="1" id="KW-0732">Signal</keyword>
<evidence type="ECO:0000313" key="3">
    <source>
        <dbReference type="Proteomes" id="UP000224634"/>
    </source>
</evidence>
<dbReference type="Proteomes" id="UP000224634">
    <property type="component" value="Unassembled WGS sequence"/>
</dbReference>
<feature type="signal peptide" evidence="1">
    <location>
        <begin position="1"/>
        <end position="20"/>
    </location>
</feature>
<sequence length="82" mass="9252">MKLSTTLLGLFFLGASQVHATPVKEDLEKRRHGCYPFFEDDPTQCRFHCINDVLKNCGNGNYVRPVNDFANAFTTQIVLEGT</sequence>